<dbReference type="STRING" id="44933.SAMN05660971_00144"/>
<feature type="transmembrane region" description="Helical" evidence="2">
    <location>
        <begin position="43"/>
        <end position="63"/>
    </location>
</feature>
<reference evidence="4 5" key="1">
    <citation type="submission" date="2016-11" db="EMBL/GenBank/DDBJ databases">
        <authorList>
            <person name="Jaros S."/>
            <person name="Januszkiewicz K."/>
            <person name="Wedrychowicz H."/>
        </authorList>
    </citation>
    <scope>NUCLEOTIDE SEQUENCE [LARGE SCALE GENOMIC DNA]</scope>
    <source>
        <strain evidence="4 5">DSM 4740</strain>
    </source>
</reference>
<dbReference type="Proteomes" id="UP000184123">
    <property type="component" value="Unassembled WGS sequence"/>
</dbReference>
<feature type="transmembrane region" description="Helical" evidence="2">
    <location>
        <begin position="164"/>
        <end position="183"/>
    </location>
</feature>
<feature type="region of interest" description="Disordered" evidence="1">
    <location>
        <begin position="1"/>
        <end position="38"/>
    </location>
</feature>
<dbReference type="EMBL" id="FRCA01000001">
    <property type="protein sequence ID" value="SHL30708.1"/>
    <property type="molecule type" value="Genomic_DNA"/>
</dbReference>
<dbReference type="Pfam" id="PF07331">
    <property type="entry name" value="TctB"/>
    <property type="match status" value="1"/>
</dbReference>
<evidence type="ECO:0000313" key="4">
    <source>
        <dbReference type="EMBL" id="SHL30708.1"/>
    </source>
</evidence>
<organism evidence="4 5">
    <name type="scientific">Halomonas cupida</name>
    <dbReference type="NCBI Taxonomy" id="44933"/>
    <lineage>
        <taxon>Bacteria</taxon>
        <taxon>Pseudomonadati</taxon>
        <taxon>Pseudomonadota</taxon>
        <taxon>Gammaproteobacteria</taxon>
        <taxon>Oceanospirillales</taxon>
        <taxon>Halomonadaceae</taxon>
        <taxon>Halomonas</taxon>
    </lineage>
</organism>
<evidence type="ECO:0000259" key="3">
    <source>
        <dbReference type="Pfam" id="PF07331"/>
    </source>
</evidence>
<protein>
    <submittedName>
        <fullName evidence="4">Tripartite tricarboxylate transporter TctB family protein</fullName>
    </submittedName>
</protein>
<keyword evidence="2" id="KW-0472">Membrane</keyword>
<dbReference type="InterPro" id="IPR009936">
    <property type="entry name" value="DUF1468"/>
</dbReference>
<keyword evidence="2" id="KW-0812">Transmembrane</keyword>
<dbReference type="AlphaFoldDB" id="A0A1M6ZJM2"/>
<feature type="compositionally biased region" description="Low complexity" evidence="1">
    <location>
        <begin position="16"/>
        <end position="31"/>
    </location>
</feature>
<feature type="domain" description="DUF1468" evidence="3">
    <location>
        <begin position="50"/>
        <end position="192"/>
    </location>
</feature>
<keyword evidence="2" id="KW-1133">Transmembrane helix</keyword>
<feature type="transmembrane region" description="Helical" evidence="2">
    <location>
        <begin position="122"/>
        <end position="152"/>
    </location>
</feature>
<evidence type="ECO:0000256" key="1">
    <source>
        <dbReference type="SAM" id="MobiDB-lite"/>
    </source>
</evidence>
<name>A0A1M6ZJM2_9GAMM</name>
<evidence type="ECO:0000313" key="5">
    <source>
        <dbReference type="Proteomes" id="UP000184123"/>
    </source>
</evidence>
<proteinExistence type="predicted"/>
<gene>
    <name evidence="4" type="ORF">SAMN05660971_00144</name>
</gene>
<feature type="transmembrane region" description="Helical" evidence="2">
    <location>
        <begin position="78"/>
        <end position="96"/>
    </location>
</feature>
<evidence type="ECO:0000256" key="2">
    <source>
        <dbReference type="SAM" id="Phobius"/>
    </source>
</evidence>
<sequence>MSTPSSSRSSAEERPNSPTGSAGSAGSAGSDRPARSGGRGEPVAHLVLNGILALLFAGLFLRAGELPSSMWEPLGSGSFPRLILAILVLINLAIMLKEARRLRTLQPGEPGMVVQWLRRHRLAFGVLVLLGAYILCLPWLGFALASLCFLLAGQWLLGARTARGLGIALIIALCFSFGIDLLFREVFVISLPRGLLG</sequence>
<accession>A0A1M6ZJM2</accession>